<dbReference type="AlphaFoldDB" id="A0ABD3RRV7"/>
<keyword evidence="2" id="KW-1185">Reference proteome</keyword>
<dbReference type="EMBL" id="JBJXBP010000008">
    <property type="protein sequence ID" value="KAL3814701.1"/>
    <property type="molecule type" value="Genomic_DNA"/>
</dbReference>
<evidence type="ECO:0000313" key="2">
    <source>
        <dbReference type="Proteomes" id="UP001634393"/>
    </source>
</evidence>
<accession>A0ABD3RRV7</accession>
<evidence type="ECO:0000313" key="1">
    <source>
        <dbReference type="EMBL" id="KAL3814701.1"/>
    </source>
</evidence>
<proteinExistence type="predicted"/>
<protein>
    <submittedName>
        <fullName evidence="1">Uncharacterized protein</fullName>
    </submittedName>
</protein>
<sequence>MLFVTDCKESSSRTFRAFSQYLSKASMASNGVIIGAKNSLLSNRAVCAQETLINTSHCHSIKLASATPPQCNSYEVYPRNNEVLPQENLQVLQGLVFP</sequence>
<dbReference type="Proteomes" id="UP001634393">
    <property type="component" value="Unassembled WGS sequence"/>
</dbReference>
<comment type="caution">
    <text evidence="1">The sequence shown here is derived from an EMBL/GenBank/DDBJ whole genome shotgun (WGS) entry which is preliminary data.</text>
</comment>
<name>A0ABD3RRV7_9LAMI</name>
<reference evidence="1 2" key="1">
    <citation type="submission" date="2024-12" db="EMBL/GenBank/DDBJ databases">
        <title>The unique morphological basis and parallel evolutionary history of personate flowers in Penstemon.</title>
        <authorList>
            <person name="Depatie T.H."/>
            <person name="Wessinger C.A."/>
        </authorList>
    </citation>
    <scope>NUCLEOTIDE SEQUENCE [LARGE SCALE GENOMIC DNA]</scope>
    <source>
        <strain evidence="1">WTNN_2</strain>
        <tissue evidence="1">Leaf</tissue>
    </source>
</reference>
<organism evidence="1 2">
    <name type="scientific">Penstemon smallii</name>
    <dbReference type="NCBI Taxonomy" id="265156"/>
    <lineage>
        <taxon>Eukaryota</taxon>
        <taxon>Viridiplantae</taxon>
        <taxon>Streptophyta</taxon>
        <taxon>Embryophyta</taxon>
        <taxon>Tracheophyta</taxon>
        <taxon>Spermatophyta</taxon>
        <taxon>Magnoliopsida</taxon>
        <taxon>eudicotyledons</taxon>
        <taxon>Gunneridae</taxon>
        <taxon>Pentapetalae</taxon>
        <taxon>asterids</taxon>
        <taxon>lamiids</taxon>
        <taxon>Lamiales</taxon>
        <taxon>Plantaginaceae</taxon>
        <taxon>Cheloneae</taxon>
        <taxon>Penstemon</taxon>
    </lineage>
</organism>
<gene>
    <name evidence="1" type="ORF">ACJIZ3_015969</name>
</gene>